<evidence type="ECO:0008006" key="3">
    <source>
        <dbReference type="Google" id="ProtNLM"/>
    </source>
</evidence>
<evidence type="ECO:0000313" key="1">
    <source>
        <dbReference type="EMBL" id="MFB9990905.1"/>
    </source>
</evidence>
<keyword evidence="2" id="KW-1185">Reference proteome</keyword>
<dbReference type="Gene3D" id="3.30.460.10">
    <property type="entry name" value="Beta Polymerase, domain 2"/>
    <property type="match status" value="1"/>
</dbReference>
<dbReference type="InterPro" id="IPR043519">
    <property type="entry name" value="NT_sf"/>
</dbReference>
<reference evidence="1 2" key="1">
    <citation type="submission" date="2024-09" db="EMBL/GenBank/DDBJ databases">
        <authorList>
            <person name="Sun Q."/>
            <person name="Mori K."/>
        </authorList>
    </citation>
    <scope>NUCLEOTIDE SEQUENCE [LARGE SCALE GENOMIC DNA]</scope>
    <source>
        <strain evidence="1 2">JCM 13503</strain>
    </source>
</reference>
<comment type="caution">
    <text evidence="1">The sequence shown here is derived from an EMBL/GenBank/DDBJ whole genome shotgun (WGS) entry which is preliminary data.</text>
</comment>
<dbReference type="EMBL" id="JBHLYR010000010">
    <property type="protein sequence ID" value="MFB9990905.1"/>
    <property type="molecule type" value="Genomic_DNA"/>
</dbReference>
<accession>A0ABV6AW07</accession>
<dbReference type="Proteomes" id="UP001589733">
    <property type="component" value="Unassembled WGS sequence"/>
</dbReference>
<name>A0ABV6AW07_9DEIO</name>
<evidence type="ECO:0000313" key="2">
    <source>
        <dbReference type="Proteomes" id="UP001589733"/>
    </source>
</evidence>
<proteinExistence type="predicted"/>
<organism evidence="1 2">
    <name type="scientific">Deinococcus oregonensis</name>
    <dbReference type="NCBI Taxonomy" id="1805970"/>
    <lineage>
        <taxon>Bacteria</taxon>
        <taxon>Thermotogati</taxon>
        <taxon>Deinococcota</taxon>
        <taxon>Deinococci</taxon>
        <taxon>Deinococcales</taxon>
        <taxon>Deinococcaceae</taxon>
        <taxon>Deinococcus</taxon>
    </lineage>
</organism>
<protein>
    <recommendedName>
        <fullName evidence="3">DUF4111 domain-containing protein</fullName>
    </recommendedName>
</protein>
<dbReference type="RefSeq" id="WP_380005314.1">
    <property type="nucleotide sequence ID" value="NZ_JBHLYR010000010.1"/>
</dbReference>
<gene>
    <name evidence="1" type="ORF">ACFFLM_02765</name>
</gene>
<sequence length="255" mass="28456">MPSPVQLLARLDAIAASLSQRSDALALLGLGSVGLELSRLDEHSDLDFFVIVAPGAKRNYLESLTWLEQVHPVSFSFPNTPDGRKTLFEDGIFAEYAVFEHSELQHIPRSSGRVVWQRGDAFDLPAVSVNVPPPQQHSQEWHTNEALTNLLVGLHRDARGECLTATRFIQTYAVDRILTLAALNWRAEPGDSDLFMPERRFEGRFPGVAGILPGMMQGYRHNRASALCILAWLEEHCTVHPRLAQEIRLLCPADT</sequence>